<name>A0ABQ8ZDY1_9EUKA</name>
<dbReference type="Pfam" id="PF26112">
    <property type="entry name" value="UBA_RNF216"/>
    <property type="match status" value="1"/>
</dbReference>
<comment type="pathway">
    <text evidence="1">Protein modification; protein ubiquitination.</text>
</comment>
<dbReference type="Proteomes" id="UP001150062">
    <property type="component" value="Unassembled WGS sequence"/>
</dbReference>
<gene>
    <name evidence="10" type="ORF">M0813_11847</name>
</gene>
<evidence type="ECO:0000256" key="6">
    <source>
        <dbReference type="ARBA" id="ARBA00022786"/>
    </source>
</evidence>
<dbReference type="EMBL" id="JAOAOG010000015">
    <property type="protein sequence ID" value="KAJ6255061.1"/>
    <property type="molecule type" value="Genomic_DNA"/>
</dbReference>
<feature type="compositionally biased region" description="Polar residues" evidence="8">
    <location>
        <begin position="121"/>
        <end position="131"/>
    </location>
</feature>
<feature type="compositionally biased region" description="Basic and acidic residues" evidence="8">
    <location>
        <begin position="95"/>
        <end position="105"/>
    </location>
</feature>
<evidence type="ECO:0000313" key="10">
    <source>
        <dbReference type="EMBL" id="KAJ6255061.1"/>
    </source>
</evidence>
<reference evidence="10" key="1">
    <citation type="submission" date="2022-08" db="EMBL/GenBank/DDBJ databases">
        <title>Novel sulfate-reducing endosymbionts in the free-living metamonad Anaeramoeba.</title>
        <authorList>
            <person name="Jerlstrom-Hultqvist J."/>
            <person name="Cepicka I."/>
            <person name="Gallot-Lavallee L."/>
            <person name="Salas-Leiva D."/>
            <person name="Curtis B.A."/>
            <person name="Zahonova K."/>
            <person name="Pipaliya S."/>
            <person name="Dacks J."/>
            <person name="Roger A.J."/>
        </authorList>
    </citation>
    <scope>NUCLEOTIDE SEQUENCE</scope>
    <source>
        <strain evidence="10">Schooner1</strain>
    </source>
</reference>
<dbReference type="Pfam" id="PF26200">
    <property type="entry name" value="Rcat_RNF216"/>
    <property type="match status" value="1"/>
</dbReference>
<dbReference type="SMART" id="SM00647">
    <property type="entry name" value="IBR"/>
    <property type="match status" value="1"/>
</dbReference>
<feature type="region of interest" description="Disordered" evidence="8">
    <location>
        <begin position="93"/>
        <end position="142"/>
    </location>
</feature>
<evidence type="ECO:0000256" key="3">
    <source>
        <dbReference type="ARBA" id="ARBA00022723"/>
    </source>
</evidence>
<proteinExistence type="predicted"/>
<dbReference type="Gene3D" id="1.20.120.1750">
    <property type="match status" value="1"/>
</dbReference>
<dbReference type="InterPro" id="IPR047545">
    <property type="entry name" value="BRcat_RBR_RNF216"/>
</dbReference>
<evidence type="ECO:0000256" key="1">
    <source>
        <dbReference type="ARBA" id="ARBA00004906"/>
    </source>
</evidence>
<feature type="domain" description="RING-type" evidence="9">
    <location>
        <begin position="443"/>
        <end position="658"/>
    </location>
</feature>
<dbReference type="Pfam" id="PF26191">
    <property type="entry name" value="RING-HC_RBR_RNF216"/>
    <property type="match status" value="1"/>
</dbReference>
<evidence type="ECO:0000256" key="5">
    <source>
        <dbReference type="ARBA" id="ARBA00022771"/>
    </source>
</evidence>
<evidence type="ECO:0000259" key="9">
    <source>
        <dbReference type="PROSITE" id="PS51873"/>
    </source>
</evidence>
<dbReference type="CDD" id="cd20339">
    <property type="entry name" value="BRcat_RBR_RNF216"/>
    <property type="match status" value="1"/>
</dbReference>
<dbReference type="InterPro" id="IPR051628">
    <property type="entry name" value="LUBAC_E3_Ligases"/>
</dbReference>
<accession>A0ABQ8ZDY1</accession>
<evidence type="ECO:0000256" key="4">
    <source>
        <dbReference type="ARBA" id="ARBA00022737"/>
    </source>
</evidence>
<dbReference type="SUPFAM" id="SSF57850">
    <property type="entry name" value="RING/U-box"/>
    <property type="match status" value="3"/>
</dbReference>
<evidence type="ECO:0000256" key="7">
    <source>
        <dbReference type="ARBA" id="ARBA00022833"/>
    </source>
</evidence>
<evidence type="ECO:0000256" key="2">
    <source>
        <dbReference type="ARBA" id="ARBA00022679"/>
    </source>
</evidence>
<dbReference type="PANTHER" id="PTHR22770">
    <property type="entry name" value="UBIQUITIN CONJUGATING ENZYME 7 INTERACTING PROTEIN-RELATED"/>
    <property type="match status" value="1"/>
</dbReference>
<sequence length="706" mass="84600">MNKEQIFDVLKDCFPLYETEIINTVLTYYHKKDPNDPDLMYRVSNELLAQQTKKEKQNQNNQEYNLLQKKDMYQKHNQKRNSIYNSETNYFSSQLKKDNPDEIVQKPKQKKKKIIKDPQKSNLNPYSFNRNENMDKNRFDQNNNMKRNYMSNYLGFQTNSHWEELVDLKKQRRDERTLKRKQEQLDLFLIYFLNMFPTIEENVMSGLLTSYLDRLVKKDDNALEEITEILKDAVQPNQRQKQEIVQENLIYNKENLFGKVIDILPDIEHEYLSDLIDLKIKFENQFEKSNTGEVYDPFFHIMDLITEKKSYPKEKRKKPKKKKNPKEINWMKNEERVNKKYIEQCFRYLKNEFLFLNAGQIKNVMKKNKNRYVPSYKELENKKPSMWNKKQKRNRVKIGLDNFCDRMQQEIKFIKEEKRKVDERKDFEFAEKLNDQEYEDMGAKLNCMCCYVPVTFEKMVSCKGGHLFCVDCLHNLVKHAIGQRKKEIKFPGVEKCEFGFSKEMIQKAVPENTWDLFERLVQESEIKSAGIENLKKCPNCDYAVIIESKSTCILECMNPECMRETCLLCGEEAHRGISCQEVKKDKNSDLRTYIEEQMTNALLRKCNKCGQSYYKTEGCNRIVCTNCKENMCYICQKSIKWEKYNHFSNQPGRCKLWTTKEEDEKRIKAAESIAKQKVLKLQKEREKKDTMKKKKFIENYTIFGRK</sequence>
<dbReference type="PROSITE" id="PS51873">
    <property type="entry name" value="TRIAD"/>
    <property type="match status" value="1"/>
</dbReference>
<keyword evidence="11" id="KW-1185">Reference proteome</keyword>
<keyword evidence="2" id="KW-0808">Transferase</keyword>
<keyword evidence="4" id="KW-0677">Repeat</keyword>
<dbReference type="InterPro" id="IPR002867">
    <property type="entry name" value="IBR_dom"/>
</dbReference>
<evidence type="ECO:0000313" key="11">
    <source>
        <dbReference type="Proteomes" id="UP001150062"/>
    </source>
</evidence>
<dbReference type="InterPro" id="IPR044066">
    <property type="entry name" value="TRIAD_supradom"/>
</dbReference>
<organism evidence="10 11">
    <name type="scientific">Anaeramoeba flamelloides</name>
    <dbReference type="NCBI Taxonomy" id="1746091"/>
    <lineage>
        <taxon>Eukaryota</taxon>
        <taxon>Metamonada</taxon>
        <taxon>Anaeramoebidae</taxon>
        <taxon>Anaeramoeba</taxon>
    </lineage>
</organism>
<protein>
    <submittedName>
        <fullName evidence="10">E3 ubiquitin-protein ligase</fullName>
    </submittedName>
</protein>
<comment type="caution">
    <text evidence="10">The sequence shown here is derived from an EMBL/GenBank/DDBJ whole genome shotgun (WGS) entry which is preliminary data.</text>
</comment>
<dbReference type="Pfam" id="PF01485">
    <property type="entry name" value="IBR"/>
    <property type="match status" value="1"/>
</dbReference>
<dbReference type="InterPro" id="IPR047544">
    <property type="entry name" value="RING-HC_RBR_RNF216"/>
</dbReference>
<keyword evidence="6" id="KW-0833">Ubl conjugation pathway</keyword>
<evidence type="ECO:0000256" key="8">
    <source>
        <dbReference type="SAM" id="MobiDB-lite"/>
    </source>
</evidence>
<keyword evidence="5" id="KW-0863">Zinc-finger</keyword>
<dbReference type="InterPro" id="IPR058758">
    <property type="entry name" value="UBA_RNF216"/>
</dbReference>
<keyword evidence="3" id="KW-0479">Metal-binding</keyword>
<dbReference type="PANTHER" id="PTHR22770:SF47">
    <property type="entry name" value="E3 UBIQUITIN-PROTEIN LIGASE RNF216"/>
    <property type="match status" value="1"/>
</dbReference>
<keyword evidence="7" id="KW-0862">Zinc</keyword>